<dbReference type="OrthoDB" id="664260at2"/>
<keyword evidence="2" id="KW-1185">Reference proteome</keyword>
<dbReference type="Proteomes" id="UP000184368">
    <property type="component" value="Unassembled WGS sequence"/>
</dbReference>
<dbReference type="RefSeq" id="WP_073043482.1">
    <property type="nucleotide sequence ID" value="NZ_FQUO01000008.1"/>
</dbReference>
<organism evidence="1 2">
    <name type="scientific">Cnuella takakiae</name>
    <dbReference type="NCBI Taxonomy" id="1302690"/>
    <lineage>
        <taxon>Bacteria</taxon>
        <taxon>Pseudomonadati</taxon>
        <taxon>Bacteroidota</taxon>
        <taxon>Chitinophagia</taxon>
        <taxon>Chitinophagales</taxon>
        <taxon>Chitinophagaceae</taxon>
        <taxon>Cnuella</taxon>
    </lineage>
</organism>
<dbReference type="AlphaFoldDB" id="A0A1M5C1M0"/>
<evidence type="ECO:0008006" key="3">
    <source>
        <dbReference type="Google" id="ProtNLM"/>
    </source>
</evidence>
<proteinExistence type="predicted"/>
<protein>
    <recommendedName>
        <fullName evidence="3">Type IX secretion system membrane protein, PorP/SprF family</fullName>
    </recommendedName>
</protein>
<reference evidence="1 2" key="1">
    <citation type="submission" date="2016-11" db="EMBL/GenBank/DDBJ databases">
        <authorList>
            <person name="Jaros S."/>
            <person name="Januszkiewicz K."/>
            <person name="Wedrychowicz H."/>
        </authorList>
    </citation>
    <scope>NUCLEOTIDE SEQUENCE [LARGE SCALE GENOMIC DNA]</scope>
    <source>
        <strain evidence="1 2">DSM 26897</strain>
    </source>
</reference>
<evidence type="ECO:0000313" key="1">
    <source>
        <dbReference type="EMBL" id="SHF48648.1"/>
    </source>
</evidence>
<gene>
    <name evidence="1" type="ORF">SAMN05444008_108193</name>
</gene>
<evidence type="ECO:0000313" key="2">
    <source>
        <dbReference type="Proteomes" id="UP000184368"/>
    </source>
</evidence>
<accession>A0A1M5C1M0</accession>
<name>A0A1M5C1M0_9BACT</name>
<dbReference type="EMBL" id="FQUO01000008">
    <property type="protein sequence ID" value="SHF48648.1"/>
    <property type="molecule type" value="Genomic_DNA"/>
</dbReference>
<sequence>MLGIFYQPATLSNMNGFSAGMYGARPFMIPSLHSAGMAAAFGFGKQAAGFFIQQQGGESLRQTCYAMCFAQQLGPAASLGLQVQYLGQLAQGYDAAGTMGYTLSSQLQLATGVQALASLTNLGTGKRGLDRQVARYQLGIAADVSDALFLGFNLGKTEDASPEVLAALQYQFGGKALLRAGLGSGSSQVVLGIGYFFGPLRLDVYSSLHTQLGLSPGLQLVYQPIQKK</sequence>
<dbReference type="STRING" id="1302690.BUE76_18210"/>